<accession>A0AAV4MIV1</accession>
<comment type="caution">
    <text evidence="1">The sequence shown here is derived from an EMBL/GenBank/DDBJ whole genome shotgun (WGS) entry which is preliminary data.</text>
</comment>
<dbReference type="Proteomes" id="UP001054945">
    <property type="component" value="Unassembled WGS sequence"/>
</dbReference>
<keyword evidence="2" id="KW-1185">Reference proteome</keyword>
<sequence length="124" mass="13676">MSDTHTGRGVRGHGLHVGVLFHGGAEQPPHPLPLRFGSFFHPFRGPCHISPEVASVWEEDAKGCHVWQVIAMFGWSRTTLPTPLPASVWLFPPISEAVPHFPPRLLLFGGGLPRLARTFCLWGL</sequence>
<reference evidence="1 2" key="1">
    <citation type="submission" date="2021-06" db="EMBL/GenBank/DDBJ databases">
        <title>Caerostris extrusa draft genome.</title>
        <authorList>
            <person name="Kono N."/>
            <person name="Arakawa K."/>
        </authorList>
    </citation>
    <scope>NUCLEOTIDE SEQUENCE [LARGE SCALE GENOMIC DNA]</scope>
</reference>
<dbReference type="AlphaFoldDB" id="A0AAV4MIV1"/>
<evidence type="ECO:0000313" key="2">
    <source>
        <dbReference type="Proteomes" id="UP001054945"/>
    </source>
</evidence>
<organism evidence="1 2">
    <name type="scientific">Caerostris extrusa</name>
    <name type="common">Bark spider</name>
    <name type="synonym">Caerostris bankana</name>
    <dbReference type="NCBI Taxonomy" id="172846"/>
    <lineage>
        <taxon>Eukaryota</taxon>
        <taxon>Metazoa</taxon>
        <taxon>Ecdysozoa</taxon>
        <taxon>Arthropoda</taxon>
        <taxon>Chelicerata</taxon>
        <taxon>Arachnida</taxon>
        <taxon>Araneae</taxon>
        <taxon>Araneomorphae</taxon>
        <taxon>Entelegynae</taxon>
        <taxon>Araneoidea</taxon>
        <taxon>Araneidae</taxon>
        <taxon>Caerostris</taxon>
    </lineage>
</organism>
<proteinExistence type="predicted"/>
<protein>
    <submittedName>
        <fullName evidence="1">Uncharacterized protein</fullName>
    </submittedName>
</protein>
<gene>
    <name evidence="1" type="ORF">CEXT_725731</name>
</gene>
<dbReference type="EMBL" id="BPLR01019786">
    <property type="protein sequence ID" value="GIX71765.1"/>
    <property type="molecule type" value="Genomic_DNA"/>
</dbReference>
<evidence type="ECO:0000313" key="1">
    <source>
        <dbReference type="EMBL" id="GIX71765.1"/>
    </source>
</evidence>
<name>A0AAV4MIV1_CAEEX</name>